<organism evidence="1 2">
    <name type="scientific">Oryza sativa subsp. japonica</name>
    <name type="common">Rice</name>
    <dbReference type="NCBI Taxonomy" id="39947"/>
    <lineage>
        <taxon>Eukaryota</taxon>
        <taxon>Viridiplantae</taxon>
        <taxon>Streptophyta</taxon>
        <taxon>Embryophyta</taxon>
        <taxon>Tracheophyta</taxon>
        <taxon>Spermatophyta</taxon>
        <taxon>Magnoliopsida</taxon>
        <taxon>Liliopsida</taxon>
        <taxon>Poales</taxon>
        <taxon>Poaceae</taxon>
        <taxon>BOP clade</taxon>
        <taxon>Oryzoideae</taxon>
        <taxon>Oryzeae</taxon>
        <taxon>Oryzinae</taxon>
        <taxon>Oryza</taxon>
        <taxon>Oryza sativa</taxon>
    </lineage>
</organism>
<dbReference type="AlphaFoldDB" id="Q6K5B8"/>
<dbReference type="Proteomes" id="UP000000763">
    <property type="component" value="Chromosome 2"/>
</dbReference>
<reference evidence="2" key="2">
    <citation type="journal article" date="2008" name="Nucleic Acids Res.">
        <title>The rice annotation project database (RAP-DB): 2008 update.</title>
        <authorList>
            <consortium name="The rice annotation project (RAP)"/>
        </authorList>
    </citation>
    <scope>GENOME REANNOTATION</scope>
    <source>
        <strain evidence="2">cv. Nipponbare</strain>
    </source>
</reference>
<name>Q6K5B8_ORYSJ</name>
<gene>
    <name evidence="1" type="primary">OSJNBa0073G17.26</name>
</gene>
<reference evidence="2" key="1">
    <citation type="journal article" date="2005" name="Nature">
        <title>The map-based sequence of the rice genome.</title>
        <authorList>
            <consortium name="International rice genome sequencing project (IRGSP)"/>
            <person name="Matsumoto T."/>
            <person name="Wu J."/>
            <person name="Kanamori H."/>
            <person name="Katayose Y."/>
            <person name="Fujisawa M."/>
            <person name="Namiki N."/>
            <person name="Mizuno H."/>
            <person name="Yamamoto K."/>
            <person name="Antonio B.A."/>
            <person name="Baba T."/>
            <person name="Sakata K."/>
            <person name="Nagamura Y."/>
            <person name="Aoki H."/>
            <person name="Arikawa K."/>
            <person name="Arita K."/>
            <person name="Bito T."/>
            <person name="Chiden Y."/>
            <person name="Fujitsuka N."/>
            <person name="Fukunaka R."/>
            <person name="Hamada M."/>
            <person name="Harada C."/>
            <person name="Hayashi A."/>
            <person name="Hijishita S."/>
            <person name="Honda M."/>
            <person name="Hosokawa S."/>
            <person name="Ichikawa Y."/>
            <person name="Idonuma A."/>
            <person name="Iijima M."/>
            <person name="Ikeda M."/>
            <person name="Ikeno M."/>
            <person name="Ito K."/>
            <person name="Ito S."/>
            <person name="Ito T."/>
            <person name="Ito Y."/>
            <person name="Ito Y."/>
            <person name="Iwabuchi A."/>
            <person name="Kamiya K."/>
            <person name="Karasawa W."/>
            <person name="Kurita K."/>
            <person name="Katagiri S."/>
            <person name="Kikuta A."/>
            <person name="Kobayashi H."/>
            <person name="Kobayashi N."/>
            <person name="Machita K."/>
            <person name="Maehara T."/>
            <person name="Masukawa M."/>
            <person name="Mizubayashi T."/>
            <person name="Mukai Y."/>
            <person name="Nagasaki H."/>
            <person name="Nagata Y."/>
            <person name="Naito S."/>
            <person name="Nakashima M."/>
            <person name="Nakama Y."/>
            <person name="Nakamichi Y."/>
            <person name="Nakamura M."/>
            <person name="Meguro A."/>
            <person name="Negishi M."/>
            <person name="Ohta I."/>
            <person name="Ohta T."/>
            <person name="Okamoto M."/>
            <person name="Ono N."/>
            <person name="Saji S."/>
            <person name="Sakaguchi M."/>
            <person name="Sakai K."/>
            <person name="Shibata M."/>
            <person name="Shimokawa T."/>
            <person name="Song J."/>
            <person name="Takazaki Y."/>
            <person name="Terasawa K."/>
            <person name="Tsugane M."/>
            <person name="Tsuji K."/>
            <person name="Ueda S."/>
            <person name="Waki K."/>
            <person name="Yamagata H."/>
            <person name="Yamamoto M."/>
            <person name="Yamamoto S."/>
            <person name="Yamane H."/>
            <person name="Yoshiki S."/>
            <person name="Yoshihara R."/>
            <person name="Yukawa K."/>
            <person name="Zhong H."/>
            <person name="Yano M."/>
            <person name="Yuan Q."/>
            <person name="Ouyang S."/>
            <person name="Liu J."/>
            <person name="Jones K.M."/>
            <person name="Gansberger K."/>
            <person name="Moffat K."/>
            <person name="Hill J."/>
            <person name="Bera J."/>
            <person name="Fadrosh D."/>
            <person name="Jin S."/>
            <person name="Johri S."/>
            <person name="Kim M."/>
            <person name="Overton L."/>
            <person name="Reardon M."/>
            <person name="Tsitrin T."/>
            <person name="Vuong H."/>
            <person name="Weaver B."/>
            <person name="Ciecko A."/>
            <person name="Tallon L."/>
            <person name="Jackson J."/>
            <person name="Pai G."/>
            <person name="Aken S.V."/>
            <person name="Utterback T."/>
            <person name="Reidmuller S."/>
            <person name="Feldblyum T."/>
            <person name="Hsiao J."/>
            <person name="Zismann V."/>
            <person name="Iobst S."/>
            <person name="de Vazeille A.R."/>
            <person name="Buell C.R."/>
            <person name="Ying K."/>
            <person name="Li Y."/>
            <person name="Lu T."/>
            <person name="Huang Y."/>
            <person name="Zhao Q."/>
            <person name="Feng Q."/>
            <person name="Zhang L."/>
            <person name="Zhu J."/>
            <person name="Weng Q."/>
            <person name="Mu J."/>
            <person name="Lu Y."/>
            <person name="Fan D."/>
            <person name="Liu Y."/>
            <person name="Guan J."/>
            <person name="Zhang Y."/>
            <person name="Yu S."/>
            <person name="Liu X."/>
            <person name="Zhang Y."/>
            <person name="Hong G."/>
            <person name="Han B."/>
            <person name="Choisne N."/>
            <person name="Demange N."/>
            <person name="Orjeda G."/>
            <person name="Samain S."/>
            <person name="Cattolico L."/>
            <person name="Pelletier E."/>
            <person name="Couloux A."/>
            <person name="Segurens B."/>
            <person name="Wincker P."/>
            <person name="D'Hont A."/>
            <person name="Scarpelli C."/>
            <person name="Weissenbach J."/>
            <person name="Salanoubat M."/>
            <person name="Quetier F."/>
            <person name="Yu Y."/>
            <person name="Kim H.R."/>
            <person name="Rambo T."/>
            <person name="Currie J."/>
            <person name="Collura K."/>
            <person name="Luo M."/>
            <person name="Yang T."/>
            <person name="Ammiraju J.S.S."/>
            <person name="Engler F."/>
            <person name="Soderlund C."/>
            <person name="Wing R.A."/>
            <person name="Palmer L.E."/>
            <person name="de la Bastide M."/>
            <person name="Spiegel L."/>
            <person name="Nascimento L."/>
            <person name="Zutavern T."/>
            <person name="O'Shaughnessy A."/>
            <person name="Dike S."/>
            <person name="Dedhia N."/>
            <person name="Preston R."/>
            <person name="Balija V."/>
            <person name="McCombie W.R."/>
            <person name="Chow T."/>
            <person name="Chen H."/>
            <person name="Chung M."/>
            <person name="Chen C."/>
            <person name="Shaw J."/>
            <person name="Wu H."/>
            <person name="Hsiao K."/>
            <person name="Chao Y."/>
            <person name="Chu M."/>
            <person name="Cheng C."/>
            <person name="Hour A."/>
            <person name="Lee P."/>
            <person name="Lin S."/>
            <person name="Lin Y."/>
            <person name="Liou J."/>
            <person name="Liu S."/>
            <person name="Hsing Y."/>
            <person name="Raghuvanshi S."/>
            <person name="Mohanty A."/>
            <person name="Bharti A.K."/>
            <person name="Gaur A."/>
            <person name="Gupta V."/>
            <person name="Kumar D."/>
            <person name="Ravi V."/>
            <person name="Vij S."/>
            <person name="Kapur A."/>
            <person name="Khurana P."/>
            <person name="Khurana P."/>
            <person name="Khurana J.P."/>
            <person name="Tyagi A.K."/>
            <person name="Gaikwad K."/>
            <person name="Singh A."/>
            <person name="Dalal V."/>
            <person name="Srivastava S."/>
            <person name="Dixit A."/>
            <person name="Pal A.K."/>
            <person name="Ghazi I.A."/>
            <person name="Yadav M."/>
            <person name="Pandit A."/>
            <person name="Bhargava A."/>
            <person name="Sureshbabu K."/>
            <person name="Batra K."/>
            <person name="Sharma T.R."/>
            <person name="Mohapatra T."/>
            <person name="Singh N.K."/>
            <person name="Messing J."/>
            <person name="Nelson A.B."/>
            <person name="Fuks G."/>
            <person name="Kavchok S."/>
            <person name="Keizer G."/>
            <person name="Linton E."/>
            <person name="Llaca V."/>
            <person name="Song R."/>
            <person name="Tanyolac B."/>
            <person name="Young S."/>
            <person name="Ho-Il K."/>
            <person name="Hahn J.H."/>
            <person name="Sangsakoo G."/>
            <person name="Vanavichit A."/>
            <person name="de Mattos Luiz.A.T."/>
            <person name="Zimmer P.D."/>
            <person name="Malone G."/>
            <person name="Dellagostin O."/>
            <person name="de Oliveira A.C."/>
            <person name="Bevan M."/>
            <person name="Bancroft I."/>
            <person name="Minx P."/>
            <person name="Cordum H."/>
            <person name="Wilson R."/>
            <person name="Cheng Z."/>
            <person name="Jin W."/>
            <person name="Jiang J."/>
            <person name="Leong S.A."/>
            <person name="Iwama H."/>
            <person name="Gojobori T."/>
            <person name="Itoh T."/>
            <person name="Niimura Y."/>
            <person name="Fujii Y."/>
            <person name="Habara T."/>
            <person name="Sakai H."/>
            <person name="Sato Y."/>
            <person name="Wilson G."/>
            <person name="Kumar K."/>
            <person name="McCouch S."/>
            <person name="Juretic N."/>
            <person name="Hoen D."/>
            <person name="Wright S."/>
            <person name="Bruskiewich R."/>
            <person name="Bureau T."/>
            <person name="Miyao A."/>
            <person name="Hirochika H."/>
            <person name="Nishikawa T."/>
            <person name="Kadowaki K."/>
            <person name="Sugiura M."/>
            <person name="Burr B."/>
            <person name="Sasaki T."/>
        </authorList>
    </citation>
    <scope>NUCLEOTIDE SEQUENCE [LARGE SCALE GENOMIC DNA]</scope>
    <source>
        <strain evidence="2">cv. Nipponbare</strain>
    </source>
</reference>
<sequence>MLFPLSFLFSSSSRSSTSHAGPELVHSETSWHRWQAPARVAGGGCERILVAGSTNRVSAEVLIKVVND</sequence>
<protein>
    <submittedName>
        <fullName evidence="1">Uncharacterized protein</fullName>
    </submittedName>
</protein>
<dbReference type="EMBL" id="AP005414">
    <property type="protein sequence ID" value="BAD22184.1"/>
    <property type="molecule type" value="Genomic_DNA"/>
</dbReference>
<proteinExistence type="predicted"/>
<evidence type="ECO:0000313" key="2">
    <source>
        <dbReference type="Proteomes" id="UP000000763"/>
    </source>
</evidence>
<accession>Q6K5B8</accession>
<evidence type="ECO:0000313" key="1">
    <source>
        <dbReference type="EMBL" id="BAD22184.1"/>
    </source>
</evidence>